<organism evidence="4 5">
    <name type="scientific">Xenopus tropicalis</name>
    <name type="common">Western clawed frog</name>
    <name type="synonym">Silurana tropicalis</name>
    <dbReference type="NCBI Taxonomy" id="8364"/>
    <lineage>
        <taxon>Eukaryota</taxon>
        <taxon>Metazoa</taxon>
        <taxon>Chordata</taxon>
        <taxon>Craniata</taxon>
        <taxon>Vertebrata</taxon>
        <taxon>Euteleostomi</taxon>
        <taxon>Amphibia</taxon>
        <taxon>Batrachia</taxon>
        <taxon>Anura</taxon>
        <taxon>Pipoidea</taxon>
        <taxon>Pipidae</taxon>
        <taxon>Xenopodinae</taxon>
        <taxon>Xenopus</taxon>
        <taxon>Silurana</taxon>
    </lineage>
</organism>
<dbReference type="GO" id="GO:0008270">
    <property type="term" value="F:zinc ion binding"/>
    <property type="evidence" value="ECO:0007669"/>
    <property type="project" value="UniProtKB-KW"/>
</dbReference>
<dbReference type="Gene3D" id="3.30.160.60">
    <property type="entry name" value="Classic Zinc Finger"/>
    <property type="match status" value="1"/>
</dbReference>
<evidence type="ECO:0000313" key="4">
    <source>
        <dbReference type="Proteomes" id="UP000008143"/>
    </source>
</evidence>
<dbReference type="Pfam" id="PF15909">
    <property type="entry name" value="zf-C2H2_8"/>
    <property type="match status" value="1"/>
</dbReference>
<dbReference type="CTD" id="84330"/>
<protein>
    <submittedName>
        <fullName evidence="5">Zinc finger protein 414 isoform X1</fullName>
    </submittedName>
</protein>
<dbReference type="AlphaFoldDB" id="A0A8J0QU24"/>
<keyword evidence="1" id="KW-0479">Metal-binding</keyword>
<evidence type="ECO:0000259" key="3">
    <source>
        <dbReference type="PROSITE" id="PS50157"/>
    </source>
</evidence>
<dbReference type="Proteomes" id="UP000008143">
    <property type="component" value="Chromosome 1"/>
</dbReference>
<evidence type="ECO:0000313" key="5">
    <source>
        <dbReference type="RefSeq" id="XP_002938603.2"/>
    </source>
</evidence>
<accession>A0A8J0QU24</accession>
<proteinExistence type="predicted"/>
<dbReference type="PROSITE" id="PS50157">
    <property type="entry name" value="ZINC_FINGER_C2H2_2"/>
    <property type="match status" value="2"/>
</dbReference>
<feature type="region of interest" description="Disordered" evidence="2">
    <location>
        <begin position="153"/>
        <end position="179"/>
    </location>
</feature>
<dbReference type="OMA" id="HIRDHEI"/>
<dbReference type="RefSeq" id="XP_002938603.2">
    <property type="nucleotide sequence ID" value="XM_002938557.5"/>
</dbReference>
<feature type="domain" description="C2H2-type" evidence="3">
    <location>
        <begin position="93"/>
        <end position="122"/>
    </location>
</feature>
<keyword evidence="4" id="KW-1185">Reference proteome</keyword>
<keyword evidence="1" id="KW-0862">Zinc</keyword>
<keyword evidence="1" id="KW-0863">Zinc-finger</keyword>
<dbReference type="AGR" id="Xenbase:XB-GENE-1217501"/>
<dbReference type="Xenbase" id="XB-GENE-1217501">
    <property type="gene designation" value="znf414"/>
</dbReference>
<feature type="domain" description="C2H2-type" evidence="3">
    <location>
        <begin position="57"/>
        <end position="86"/>
    </location>
</feature>
<dbReference type="InterPro" id="IPR031799">
    <property type="entry name" value="Znf-C2H2_ribbon"/>
</dbReference>
<dbReference type="PANTHER" id="PTHR21695">
    <property type="entry name" value="ZINC FINGER PROTEIN 414"/>
    <property type="match status" value="1"/>
</dbReference>
<dbReference type="OrthoDB" id="8730587at2759"/>
<dbReference type="KEGG" id="xtr:100141501"/>
<dbReference type="GeneID" id="100141501"/>
<dbReference type="InterPro" id="IPR013087">
    <property type="entry name" value="Znf_C2H2_type"/>
</dbReference>
<dbReference type="SMART" id="SM00355">
    <property type="entry name" value="ZnF_C2H2"/>
    <property type="match status" value="4"/>
</dbReference>
<gene>
    <name evidence="5 6" type="primary">znf414</name>
</gene>
<reference evidence="5" key="1">
    <citation type="submission" date="2025-08" db="UniProtKB">
        <authorList>
            <consortium name="RefSeq"/>
        </authorList>
    </citation>
    <scope>IDENTIFICATION</scope>
    <source>
        <strain evidence="5">Nigerian</strain>
        <tissue evidence="5">Liver and blood</tissue>
    </source>
</reference>
<dbReference type="PANTHER" id="PTHR21695:SF0">
    <property type="entry name" value="ZINC FINGER PROTEIN 414"/>
    <property type="match status" value="1"/>
</dbReference>
<sequence length="366" mass="41014">MTFLHLVQNREESQGAEAQRTDVVSCAKQASRGGRTAIKRERDGGRKRLLQTGRRGHRCSSYGCNRLFFNMQDLISHVSVHYKPTESLADKRFSCSMPGCTEELASMQDLMNHLKVHYKPNRYFKCENCMQHFRTHRSLFKHLHVCSNPAAQAIQNPQPQSSSTDSKPETQPQPTQNQTSVIQCVKNEAPIPASDVPSTSSLIPSTSSLSEDLHQSMSTLVSQTSSPFPLLDPSMFAGRISSPSSSSVAGSYLPYIHPSAYALSQVSRLRPLLGNQGLPVSNAVWKKNQGHSTNSRILWEHTRDSYNCMQCTFSTASRDQMTKHIEELHKTTLSSKLQDEIDYDLDLLPFHSKLPPEMEPSLLPQL</sequence>
<dbReference type="PROSITE" id="PS00028">
    <property type="entry name" value="ZINC_FINGER_C2H2_1"/>
    <property type="match status" value="2"/>
</dbReference>
<dbReference type="InterPro" id="IPR039882">
    <property type="entry name" value="ZN414"/>
</dbReference>
<evidence type="ECO:0000313" key="6">
    <source>
        <dbReference type="Xenbase" id="XB-GENE-1217501"/>
    </source>
</evidence>
<name>A0A8J0QU24_XENTR</name>
<evidence type="ECO:0000256" key="1">
    <source>
        <dbReference type="PROSITE-ProRule" id="PRU00042"/>
    </source>
</evidence>
<evidence type="ECO:0000256" key="2">
    <source>
        <dbReference type="SAM" id="MobiDB-lite"/>
    </source>
</evidence>